<feature type="transmembrane region" description="Helical" evidence="2">
    <location>
        <begin position="690"/>
        <end position="711"/>
    </location>
</feature>
<accession>A0A421NXX5</accession>
<keyword evidence="2" id="KW-0812">Transmembrane</keyword>
<dbReference type="AlphaFoldDB" id="A0A421NXX5"/>
<feature type="compositionally biased region" description="Low complexity" evidence="1">
    <location>
        <begin position="676"/>
        <end position="685"/>
    </location>
</feature>
<organism evidence="3 4">
    <name type="scientific">Candidatus Phytoplasma solani</name>
    <dbReference type="NCBI Taxonomy" id="69896"/>
    <lineage>
        <taxon>Bacteria</taxon>
        <taxon>Bacillati</taxon>
        <taxon>Mycoplasmatota</taxon>
        <taxon>Mollicutes</taxon>
        <taxon>Acholeplasmatales</taxon>
        <taxon>Acholeplasmataceae</taxon>
        <taxon>Candidatus Phytoplasma</taxon>
        <taxon>16SrXII (Stolbur group)</taxon>
    </lineage>
</organism>
<dbReference type="InterPro" id="IPR007880">
    <property type="entry name" value="Spiralin"/>
</dbReference>
<sequence length="718" mass="77351">MQTPFLINSHSQIISYYYLLIQDLSTFTKPTTETITVTQAESTNPTQATVNKLLQTDGSLNVGTDVTITFNANERKATLASAPDSTKVQGSVVFTNVTVEKQDLSTFTKPTTETITVTQAETTNPTQATVNKFLQTPDTLTINTDVTITFNANERKATLAVVANSTKVQGSVVFTNVTVEKQDLSTFTKTPTDQAITVTQAEVTTQTQDTLNKFLKTADKLTINTDVTITFNTNERKATLTAAPNSTKAQGSVDFTAVTVEKPALNTLTKPTTETITVTQAEVTSKDQNALNKFLKQAGSLTVNTDATIEFDTTNKKATITATPNSTQAKGSVVFTNVTVEKQDLSTFTKPTTETITVTQAESTNPTQATVNKLLQTDGSLNVGTDVTITFNANERKATLASAPDSTKVQGSVVFTNVTVEKQDLSTFTKPTTETITVTQAETTNPTQATVNKFLQTPDTLTINTDVTITFNANERKATLAVVANSTKAQGSVVFTNVTVEKQDLSTFTKTPTDQAITVTQAESTTQTQDTLNKFLKTANKLTINTDVTITFNANERKATLAVVANSTKVQGSVVFTNVTVEKQDLSTFTKPTTETITVTQAEVTSKDQNALNKFLKQAGSLTVNTDATIEFDTTNKKATITATPNSTQAKGNVVFTNVTVENPTQNPVSVQTPPTNNQNTEESSNNSKTILICLTIFLTITLTVLIGLFIHNSKKQK</sequence>
<evidence type="ECO:0000313" key="4">
    <source>
        <dbReference type="Proteomes" id="UP000283896"/>
    </source>
</evidence>
<reference evidence="4" key="1">
    <citation type="submission" date="2016-11" db="EMBL/GenBank/DDBJ databases">
        <title>Genome sequence of Candidatus Phytoplasma solani strain SA-1.</title>
        <authorList>
            <person name="Haryono M."/>
            <person name="Samarzija I."/>
            <person name="Seruga Music M."/>
            <person name="Hogenhout S."/>
            <person name="Kuo C.-H."/>
        </authorList>
    </citation>
    <scope>NUCLEOTIDE SEQUENCE [LARGE SCALE GENOMIC DNA]</scope>
    <source>
        <strain evidence="4">SA-1</strain>
    </source>
</reference>
<dbReference type="Proteomes" id="UP000283896">
    <property type="component" value="Unassembled WGS sequence"/>
</dbReference>
<evidence type="ECO:0000313" key="3">
    <source>
        <dbReference type="EMBL" id="RMI88873.1"/>
    </source>
</evidence>
<keyword evidence="2" id="KW-0472">Membrane</keyword>
<evidence type="ECO:0000256" key="1">
    <source>
        <dbReference type="SAM" id="MobiDB-lite"/>
    </source>
</evidence>
<keyword evidence="4" id="KW-1185">Reference proteome</keyword>
<dbReference type="GO" id="GO:0016020">
    <property type="term" value="C:membrane"/>
    <property type="evidence" value="ECO:0007669"/>
    <property type="project" value="InterPro"/>
</dbReference>
<feature type="compositionally biased region" description="Polar residues" evidence="1">
    <location>
        <begin position="663"/>
        <end position="675"/>
    </location>
</feature>
<dbReference type="Pfam" id="PF05215">
    <property type="entry name" value="Spiralin"/>
    <property type="match status" value="1"/>
</dbReference>
<dbReference type="RefSeq" id="WP_122225437.1">
    <property type="nucleotide sequence ID" value="NZ_MPBG01000003.1"/>
</dbReference>
<comment type="caution">
    <text evidence="3">The sequence shown here is derived from an EMBL/GenBank/DDBJ whole genome shotgun (WGS) entry which is preliminary data.</text>
</comment>
<protein>
    <submittedName>
        <fullName evidence="3">Variable membrane protein</fullName>
    </submittedName>
</protein>
<feature type="region of interest" description="Disordered" evidence="1">
    <location>
        <begin position="663"/>
        <end position="685"/>
    </location>
</feature>
<evidence type="ECO:0000256" key="2">
    <source>
        <dbReference type="SAM" id="Phobius"/>
    </source>
</evidence>
<gene>
    <name evidence="3" type="primary">vmp</name>
    <name evidence="3" type="ORF">PSSA1_v1c3000</name>
</gene>
<name>A0A421NXX5_9MOLU</name>
<proteinExistence type="predicted"/>
<keyword evidence="2" id="KW-1133">Transmembrane helix</keyword>
<dbReference type="EMBL" id="MPBG01000003">
    <property type="protein sequence ID" value="RMI88873.1"/>
    <property type="molecule type" value="Genomic_DNA"/>
</dbReference>